<reference evidence="5 6" key="1">
    <citation type="submission" date="2024-03" db="EMBL/GenBank/DDBJ databases">
        <authorList>
            <consortium name="ELIXIR-Norway"/>
            <consortium name="Elixir Norway"/>
        </authorList>
    </citation>
    <scope>NUCLEOTIDE SEQUENCE [LARGE SCALE GENOMIC DNA]</scope>
</reference>
<evidence type="ECO:0000256" key="3">
    <source>
        <dbReference type="ARBA" id="ARBA00023157"/>
    </source>
</evidence>
<dbReference type="Proteomes" id="UP001497522">
    <property type="component" value="Chromosome 2"/>
</dbReference>
<dbReference type="InterPro" id="IPR015338">
    <property type="entry name" value="GT64_dom"/>
</dbReference>
<accession>A0ABP1B745</accession>
<dbReference type="InterPro" id="IPR029044">
    <property type="entry name" value="Nucleotide-diphossugar_trans"/>
</dbReference>
<sequence length="337" mass="38896">MLILSCLLFINRDRLWGRWRPALLFNHAGLCRIKIMSLLCLFFVALVVISRAASFMGWRHRLDSPQSLSRHRYTVLINTWKRNDLLKKTVAHYAQCNGVDAIRVVWSEPDPPSDSLYSELSQSVASSNVHEKHQKISFQFDTHDKDDLNNRFKPLKGLHTDAIFSIDDDVVVPCALLEFSFSAWLTAPDSMVGFVPRMHWIESMNHAGEEEKYTYGGWWSVWWMGSYSMILSKAAFVHHKYFELYTHQMPASIRHYVREARNCEDIAMSFLVANATSAPPLWMKGRLFEIGSTGISSLQGHSEHRTQCVNHFVSVYGYMPLVASHVKVVDARNQWLW</sequence>
<comment type="similarity">
    <text evidence="1">Belongs to the glycosyltransferase 64 family.</text>
</comment>
<gene>
    <name evidence="5" type="ORF">CSSPJE1EN2_LOCUS13638</name>
</gene>
<dbReference type="InterPro" id="IPR053318">
    <property type="entry name" value="GT64"/>
</dbReference>
<dbReference type="PANTHER" id="PTHR48410:SF1">
    <property type="entry name" value="GLYCOSYLINOSITOL PHOSPHORYLCERAMIDE MANNOSYL TRANSFERASE 1"/>
    <property type="match status" value="1"/>
</dbReference>
<keyword evidence="2" id="KW-0808">Transferase</keyword>
<evidence type="ECO:0000259" key="4">
    <source>
        <dbReference type="Pfam" id="PF09258"/>
    </source>
</evidence>
<keyword evidence="3" id="KW-1015">Disulfide bond</keyword>
<protein>
    <recommendedName>
        <fullName evidence="4">Glycosyl transferase 64 domain-containing protein</fullName>
    </recommendedName>
</protein>
<keyword evidence="6" id="KW-1185">Reference proteome</keyword>
<dbReference type="Gene3D" id="3.90.550.10">
    <property type="entry name" value="Spore Coat Polysaccharide Biosynthesis Protein SpsA, Chain A"/>
    <property type="match status" value="1"/>
</dbReference>
<proteinExistence type="inferred from homology"/>
<dbReference type="SUPFAM" id="SSF53448">
    <property type="entry name" value="Nucleotide-diphospho-sugar transferases"/>
    <property type="match status" value="1"/>
</dbReference>
<evidence type="ECO:0000256" key="2">
    <source>
        <dbReference type="ARBA" id="ARBA00022679"/>
    </source>
</evidence>
<evidence type="ECO:0000313" key="6">
    <source>
        <dbReference type="Proteomes" id="UP001497522"/>
    </source>
</evidence>
<dbReference type="Pfam" id="PF09258">
    <property type="entry name" value="Glyco_transf_64"/>
    <property type="match status" value="1"/>
</dbReference>
<organism evidence="5 6">
    <name type="scientific">Sphagnum jensenii</name>
    <dbReference type="NCBI Taxonomy" id="128206"/>
    <lineage>
        <taxon>Eukaryota</taxon>
        <taxon>Viridiplantae</taxon>
        <taxon>Streptophyta</taxon>
        <taxon>Embryophyta</taxon>
        <taxon>Bryophyta</taxon>
        <taxon>Sphagnophytina</taxon>
        <taxon>Sphagnopsida</taxon>
        <taxon>Sphagnales</taxon>
        <taxon>Sphagnaceae</taxon>
        <taxon>Sphagnum</taxon>
    </lineage>
</organism>
<evidence type="ECO:0000256" key="1">
    <source>
        <dbReference type="ARBA" id="ARBA00008700"/>
    </source>
</evidence>
<dbReference type="EMBL" id="OZ023703">
    <property type="protein sequence ID" value="CAK9870970.1"/>
    <property type="molecule type" value="Genomic_DNA"/>
</dbReference>
<dbReference type="PANTHER" id="PTHR48410">
    <property type="entry name" value="GLYCOSYLINOSITOL PHOSPHORYLCERAMIDE MANNOSYL TRANSFERASE 1"/>
    <property type="match status" value="1"/>
</dbReference>
<evidence type="ECO:0000313" key="5">
    <source>
        <dbReference type="EMBL" id="CAK9870970.1"/>
    </source>
</evidence>
<feature type="domain" description="Glycosyl transferase 64" evidence="4">
    <location>
        <begin position="73"/>
        <end position="330"/>
    </location>
</feature>
<name>A0ABP1B745_9BRYO</name>